<feature type="domain" description="tRNA(Ile)-lysidine/2-thiocytidine synthase N-terminal" evidence="7">
    <location>
        <begin position="21"/>
        <end position="199"/>
    </location>
</feature>
<evidence type="ECO:0000259" key="7">
    <source>
        <dbReference type="Pfam" id="PF01171"/>
    </source>
</evidence>
<evidence type="ECO:0000256" key="2">
    <source>
        <dbReference type="ARBA" id="ARBA00022694"/>
    </source>
</evidence>
<dbReference type="InterPro" id="IPR011063">
    <property type="entry name" value="TilS/TtcA_N"/>
</dbReference>
<comment type="caution">
    <text evidence="8">The sequence shown here is derived from an EMBL/GenBank/DDBJ whole genome shotgun (WGS) entry which is preliminary data.</text>
</comment>
<dbReference type="NCBIfam" id="TIGR02432">
    <property type="entry name" value="lysidine_TilS_N"/>
    <property type="match status" value="1"/>
</dbReference>
<evidence type="ECO:0000313" key="8">
    <source>
        <dbReference type="EMBL" id="NEK23267.1"/>
    </source>
</evidence>
<feature type="binding site" evidence="6">
    <location>
        <begin position="26"/>
        <end position="31"/>
    </location>
    <ligand>
        <name>ATP</name>
        <dbReference type="ChEBI" id="CHEBI:30616"/>
    </ligand>
</feature>
<keyword evidence="9" id="KW-1185">Reference proteome</keyword>
<dbReference type="GO" id="GO:0032267">
    <property type="term" value="F:tRNA(Ile)-lysidine synthase activity"/>
    <property type="evidence" value="ECO:0007669"/>
    <property type="project" value="UniProtKB-EC"/>
</dbReference>
<keyword evidence="6" id="KW-0963">Cytoplasm</keyword>
<evidence type="ECO:0000256" key="4">
    <source>
        <dbReference type="ARBA" id="ARBA00022840"/>
    </source>
</evidence>
<keyword evidence="4 6" id="KW-0067">ATP-binding</keyword>
<comment type="catalytic activity">
    <reaction evidence="5 6">
        <text>cytidine(34) in tRNA(Ile2) + L-lysine + ATP = lysidine(34) in tRNA(Ile2) + AMP + diphosphate + H(+)</text>
        <dbReference type="Rhea" id="RHEA:43744"/>
        <dbReference type="Rhea" id="RHEA-COMP:10625"/>
        <dbReference type="Rhea" id="RHEA-COMP:10670"/>
        <dbReference type="ChEBI" id="CHEBI:15378"/>
        <dbReference type="ChEBI" id="CHEBI:30616"/>
        <dbReference type="ChEBI" id="CHEBI:32551"/>
        <dbReference type="ChEBI" id="CHEBI:33019"/>
        <dbReference type="ChEBI" id="CHEBI:82748"/>
        <dbReference type="ChEBI" id="CHEBI:83665"/>
        <dbReference type="ChEBI" id="CHEBI:456215"/>
        <dbReference type="EC" id="6.3.4.19"/>
    </reaction>
</comment>
<keyword evidence="3 6" id="KW-0547">Nucleotide-binding</keyword>
<dbReference type="GO" id="GO:0006400">
    <property type="term" value="P:tRNA modification"/>
    <property type="evidence" value="ECO:0007669"/>
    <property type="project" value="UniProtKB-UniRule"/>
</dbReference>
<accession>A0A6P0CBJ2</accession>
<dbReference type="PANTHER" id="PTHR43033:SF1">
    <property type="entry name" value="TRNA(ILE)-LYSIDINE SYNTHASE-RELATED"/>
    <property type="match status" value="1"/>
</dbReference>
<dbReference type="PANTHER" id="PTHR43033">
    <property type="entry name" value="TRNA(ILE)-LYSIDINE SYNTHASE-RELATED"/>
    <property type="match status" value="1"/>
</dbReference>
<comment type="subcellular location">
    <subcellularLocation>
        <location evidence="6">Cytoplasm</location>
    </subcellularLocation>
</comment>
<dbReference type="RefSeq" id="WP_164354187.1">
    <property type="nucleotide sequence ID" value="NZ_JAABNT010000007.1"/>
</dbReference>
<dbReference type="GO" id="GO:0005737">
    <property type="term" value="C:cytoplasm"/>
    <property type="evidence" value="ECO:0007669"/>
    <property type="project" value="UniProtKB-SubCell"/>
</dbReference>
<dbReference type="Pfam" id="PF01171">
    <property type="entry name" value="ATP_bind_3"/>
    <property type="match status" value="1"/>
</dbReference>
<evidence type="ECO:0000256" key="6">
    <source>
        <dbReference type="HAMAP-Rule" id="MF_01161"/>
    </source>
</evidence>
<comment type="similarity">
    <text evidence="6">Belongs to the tRNA(Ile)-lysidine synthase family.</text>
</comment>
<sequence length="418" mass="46474">MTARLPEYVSEAFLPHPPRKMGVAVSGGSDSMALLHLLREFCELHKIELHAVTVNHGLREEASTEADKVARHCAEIGVPHDTLVWEDWSGRGNLQKAARDARYSKISAWAQQHGISTVAVGHTADDQAETVLMRLSRRSGVDGLSGIQDRTVREGITWVRPLLRTRRETLQAYLHEHHIPWINDPSNDDERFDRIKARKALGILSDLGITSDVLAEVAGHLSEARRALDWQTFLAAKHFVHVDAGAIVLDETGLRLQPDEIQRRLIVRAIMWVSGSDYAPRRAAVANVIASLRKGQAGTVDGCHIRRIAAQIWIFREHQALRNLSLPTDALWDGRWRMLPLGGAKHLPHLTVRALGMDGLDQCPDWRATGRPHVVLQSTPSVWDHDVLVAAPLAGCEHNWQAELDGGADTYFAALLSH</sequence>
<dbReference type="Proteomes" id="UP000468591">
    <property type="component" value="Unassembled WGS sequence"/>
</dbReference>
<comment type="domain">
    <text evidence="6">The N-terminal region contains the highly conserved SGGXDS motif, predicted to be a P-loop motif involved in ATP binding.</text>
</comment>
<dbReference type="HAMAP" id="MF_01161">
    <property type="entry name" value="tRNA_Ile_lys_synt"/>
    <property type="match status" value="1"/>
</dbReference>
<proteinExistence type="inferred from homology"/>
<evidence type="ECO:0000256" key="5">
    <source>
        <dbReference type="ARBA" id="ARBA00048539"/>
    </source>
</evidence>
<protein>
    <recommendedName>
        <fullName evidence="6">tRNA(Ile)-lysidine synthase</fullName>
        <ecNumber evidence="6">6.3.4.19</ecNumber>
    </recommendedName>
    <alternativeName>
        <fullName evidence="6">tRNA(Ile)-2-lysyl-cytidine synthase</fullName>
    </alternativeName>
    <alternativeName>
        <fullName evidence="6">tRNA(Ile)-lysidine synthetase</fullName>
    </alternativeName>
</protein>
<dbReference type="InterPro" id="IPR012094">
    <property type="entry name" value="tRNA_Ile_lys_synt"/>
</dbReference>
<dbReference type="EMBL" id="JAABNT010000007">
    <property type="protein sequence ID" value="NEK23267.1"/>
    <property type="molecule type" value="Genomic_DNA"/>
</dbReference>
<reference evidence="8 9" key="1">
    <citation type="submission" date="2020-01" db="EMBL/GenBank/DDBJ databases">
        <title>Sulfitobacter sediminilitoris sp. nov., isolated from a tidal flat.</title>
        <authorList>
            <person name="Park S."/>
            <person name="Yoon J.-H."/>
        </authorList>
    </citation>
    <scope>NUCLEOTIDE SEQUENCE [LARGE SCALE GENOMIC DNA]</scope>
    <source>
        <strain evidence="8 9">JBTF-M27</strain>
    </source>
</reference>
<dbReference type="AlphaFoldDB" id="A0A6P0CBJ2"/>
<gene>
    <name evidence="6 8" type="primary">tilS</name>
    <name evidence="8" type="ORF">GV827_12735</name>
</gene>
<dbReference type="SUPFAM" id="SSF52402">
    <property type="entry name" value="Adenine nucleotide alpha hydrolases-like"/>
    <property type="match status" value="1"/>
</dbReference>
<name>A0A6P0CBJ2_9RHOB</name>
<comment type="function">
    <text evidence="6">Ligates lysine onto the cytidine present at position 34 of the AUA codon-specific tRNA(Ile) that contains the anticodon CAU, in an ATP-dependent manner. Cytidine is converted to lysidine, thus changing the amino acid specificity of the tRNA from methionine to isoleucine.</text>
</comment>
<keyword evidence="1 6" id="KW-0436">Ligase</keyword>
<dbReference type="InterPro" id="IPR012795">
    <property type="entry name" value="tRNA_Ile_lys_synt_N"/>
</dbReference>
<evidence type="ECO:0000256" key="1">
    <source>
        <dbReference type="ARBA" id="ARBA00022598"/>
    </source>
</evidence>
<evidence type="ECO:0000313" key="9">
    <source>
        <dbReference type="Proteomes" id="UP000468591"/>
    </source>
</evidence>
<dbReference type="EC" id="6.3.4.19" evidence="6"/>
<keyword evidence="2 6" id="KW-0819">tRNA processing</keyword>
<dbReference type="InterPro" id="IPR014729">
    <property type="entry name" value="Rossmann-like_a/b/a_fold"/>
</dbReference>
<dbReference type="CDD" id="cd01992">
    <property type="entry name" value="TilS_N"/>
    <property type="match status" value="1"/>
</dbReference>
<dbReference type="Gene3D" id="3.40.50.620">
    <property type="entry name" value="HUPs"/>
    <property type="match status" value="1"/>
</dbReference>
<evidence type="ECO:0000256" key="3">
    <source>
        <dbReference type="ARBA" id="ARBA00022741"/>
    </source>
</evidence>
<organism evidence="8 9">
    <name type="scientific">Sulfitobacter sediminilitoris</name>
    <dbReference type="NCBI Taxonomy" id="2698830"/>
    <lineage>
        <taxon>Bacteria</taxon>
        <taxon>Pseudomonadati</taxon>
        <taxon>Pseudomonadota</taxon>
        <taxon>Alphaproteobacteria</taxon>
        <taxon>Rhodobacterales</taxon>
        <taxon>Roseobacteraceae</taxon>
        <taxon>Sulfitobacter</taxon>
    </lineage>
</organism>
<dbReference type="GO" id="GO:0005524">
    <property type="term" value="F:ATP binding"/>
    <property type="evidence" value="ECO:0007669"/>
    <property type="project" value="UniProtKB-UniRule"/>
</dbReference>